<sequence>MTVFRHSAATHVGCVRKLNEDAILALPAHRIWAVADGMGGHEGGDFASRAVTDAIAALPVDLAPAGMMAGLRDAILSAHECILAESDRRARGPIGATVVALILSEDHFAAFWAGDSRLYSFRAGQLDMLSTDHSMVAELVAAGGLSWEEAEQLPHANVITRAVGVGAALDLDKIRGRLAPGERFLLCSDGLTRHVGGPELAGILGAAPLEHAADALVARALAAGGSDNVSAIVVEVAG</sequence>
<dbReference type="RefSeq" id="WP_193183314.1">
    <property type="nucleotide sequence ID" value="NZ_JACVXA010000037.1"/>
</dbReference>
<evidence type="ECO:0000313" key="2">
    <source>
        <dbReference type="EMBL" id="MBE3639053.1"/>
    </source>
</evidence>
<keyword evidence="3" id="KW-1185">Reference proteome</keyword>
<evidence type="ECO:0000259" key="1">
    <source>
        <dbReference type="PROSITE" id="PS51746"/>
    </source>
</evidence>
<dbReference type="SMART" id="SM00331">
    <property type="entry name" value="PP2C_SIG"/>
    <property type="match status" value="1"/>
</dbReference>
<protein>
    <submittedName>
        <fullName evidence="2">Serine/threonine-protein phosphatase</fullName>
    </submittedName>
</protein>
<organism evidence="2 3">
    <name type="scientific">Mangrovicoccus algicola</name>
    <dbReference type="NCBI Taxonomy" id="2771008"/>
    <lineage>
        <taxon>Bacteria</taxon>
        <taxon>Pseudomonadati</taxon>
        <taxon>Pseudomonadota</taxon>
        <taxon>Alphaproteobacteria</taxon>
        <taxon>Rhodobacterales</taxon>
        <taxon>Paracoccaceae</taxon>
        <taxon>Mangrovicoccus</taxon>
    </lineage>
</organism>
<comment type="caution">
    <text evidence="2">The sequence shown here is derived from an EMBL/GenBank/DDBJ whole genome shotgun (WGS) entry which is preliminary data.</text>
</comment>
<name>A0A8J6Z020_9RHOB</name>
<dbReference type="EMBL" id="JACVXA010000037">
    <property type="protein sequence ID" value="MBE3639053.1"/>
    <property type="molecule type" value="Genomic_DNA"/>
</dbReference>
<feature type="domain" description="PPM-type phosphatase" evidence="1">
    <location>
        <begin position="5"/>
        <end position="236"/>
    </location>
</feature>
<dbReference type="SMART" id="SM00332">
    <property type="entry name" value="PP2Cc"/>
    <property type="match status" value="1"/>
</dbReference>
<dbReference type="InterPro" id="IPR036457">
    <property type="entry name" value="PPM-type-like_dom_sf"/>
</dbReference>
<dbReference type="PROSITE" id="PS51746">
    <property type="entry name" value="PPM_2"/>
    <property type="match status" value="1"/>
</dbReference>
<dbReference type="Gene3D" id="3.60.40.10">
    <property type="entry name" value="PPM-type phosphatase domain"/>
    <property type="match status" value="1"/>
</dbReference>
<dbReference type="Pfam" id="PF13672">
    <property type="entry name" value="PP2C_2"/>
    <property type="match status" value="1"/>
</dbReference>
<reference evidence="2" key="1">
    <citation type="submission" date="2020-09" db="EMBL/GenBank/DDBJ databases">
        <title>A novel bacterium of genus Mangrovicoccus, isolated from South China Sea.</title>
        <authorList>
            <person name="Huang H."/>
            <person name="Mo K."/>
            <person name="Hu Y."/>
        </authorList>
    </citation>
    <scope>NUCLEOTIDE SEQUENCE</scope>
    <source>
        <strain evidence="2">HB182678</strain>
    </source>
</reference>
<dbReference type="AlphaFoldDB" id="A0A8J6Z020"/>
<dbReference type="Proteomes" id="UP000609121">
    <property type="component" value="Unassembled WGS sequence"/>
</dbReference>
<proteinExistence type="predicted"/>
<dbReference type="InterPro" id="IPR001932">
    <property type="entry name" value="PPM-type_phosphatase-like_dom"/>
</dbReference>
<evidence type="ECO:0000313" key="3">
    <source>
        <dbReference type="Proteomes" id="UP000609121"/>
    </source>
</evidence>
<accession>A0A8J6Z020</accession>
<dbReference type="SUPFAM" id="SSF81606">
    <property type="entry name" value="PP2C-like"/>
    <property type="match status" value="1"/>
</dbReference>
<dbReference type="CDD" id="cd00143">
    <property type="entry name" value="PP2Cc"/>
    <property type="match status" value="1"/>
</dbReference>
<gene>
    <name evidence="2" type="ORF">ICN82_12655</name>
</gene>